<evidence type="ECO:0000313" key="3">
    <source>
        <dbReference type="Proteomes" id="UP000663880"/>
    </source>
</evidence>
<protein>
    <submittedName>
        <fullName evidence="2">Uncharacterized protein</fullName>
    </submittedName>
</protein>
<comment type="caution">
    <text evidence="2">The sequence shown here is derived from an EMBL/GenBank/DDBJ whole genome shotgun (WGS) entry which is preliminary data.</text>
</comment>
<dbReference type="EMBL" id="CAJOBZ010000061">
    <property type="protein sequence ID" value="CAF4925118.1"/>
    <property type="molecule type" value="Genomic_DNA"/>
</dbReference>
<gene>
    <name evidence="2" type="ORF">PMACD_LOCUS13384</name>
</gene>
<evidence type="ECO:0000256" key="1">
    <source>
        <dbReference type="SAM" id="MobiDB-lite"/>
    </source>
</evidence>
<reference evidence="2" key="1">
    <citation type="submission" date="2021-02" db="EMBL/GenBank/DDBJ databases">
        <authorList>
            <person name="Steward A R."/>
        </authorList>
    </citation>
    <scope>NUCLEOTIDE SEQUENCE</scope>
</reference>
<dbReference type="AlphaFoldDB" id="A0A821WMC0"/>
<keyword evidence="3" id="KW-1185">Reference proteome</keyword>
<accession>A0A821WMC0</accession>
<organism evidence="2 3">
    <name type="scientific">Pieris macdunnoughi</name>
    <dbReference type="NCBI Taxonomy" id="345717"/>
    <lineage>
        <taxon>Eukaryota</taxon>
        <taxon>Metazoa</taxon>
        <taxon>Ecdysozoa</taxon>
        <taxon>Arthropoda</taxon>
        <taxon>Hexapoda</taxon>
        <taxon>Insecta</taxon>
        <taxon>Pterygota</taxon>
        <taxon>Neoptera</taxon>
        <taxon>Endopterygota</taxon>
        <taxon>Lepidoptera</taxon>
        <taxon>Glossata</taxon>
        <taxon>Ditrysia</taxon>
        <taxon>Papilionoidea</taxon>
        <taxon>Pieridae</taxon>
        <taxon>Pierinae</taxon>
        <taxon>Pieris</taxon>
    </lineage>
</organism>
<evidence type="ECO:0000313" key="2">
    <source>
        <dbReference type="EMBL" id="CAF4925118.1"/>
    </source>
</evidence>
<feature type="region of interest" description="Disordered" evidence="1">
    <location>
        <begin position="46"/>
        <end position="65"/>
    </location>
</feature>
<dbReference type="Proteomes" id="UP000663880">
    <property type="component" value="Unassembled WGS sequence"/>
</dbReference>
<sequence>MRTANRLPLRRIAPPRLAAASATASSVAFGVAALLSRFNYLTPKADRPRQRAALTGPTGAARKSRQRAAMRMRQTLRHHSDIAHATHFEIDNFLGSTWHLTKSMTKGKLQLKARCPHLHRFLTKTSSIY</sequence>
<name>A0A821WMC0_9NEOP</name>
<proteinExistence type="predicted"/>